<evidence type="ECO:0000256" key="1">
    <source>
        <dbReference type="SAM" id="MobiDB-lite"/>
    </source>
</evidence>
<accession>A0A0J7JZH8</accession>
<dbReference type="EMBL" id="LBMM01019686">
    <property type="protein sequence ID" value="KMQ83482.1"/>
    <property type="molecule type" value="Genomic_DNA"/>
</dbReference>
<proteinExistence type="predicted"/>
<evidence type="ECO:0000313" key="3">
    <source>
        <dbReference type="Proteomes" id="UP000036403"/>
    </source>
</evidence>
<dbReference type="OrthoDB" id="7555035at2759"/>
<comment type="caution">
    <text evidence="2">The sequence shown here is derived from an EMBL/GenBank/DDBJ whole genome shotgun (WGS) entry which is preliminary data.</text>
</comment>
<dbReference type="AlphaFoldDB" id="A0A0J7JZH8"/>
<reference evidence="2 3" key="1">
    <citation type="submission" date="2015-04" db="EMBL/GenBank/DDBJ databases">
        <title>Lasius niger genome sequencing.</title>
        <authorList>
            <person name="Konorov E.A."/>
            <person name="Nikitin M.A."/>
            <person name="Kirill M.V."/>
            <person name="Chang P."/>
        </authorList>
    </citation>
    <scope>NUCLEOTIDE SEQUENCE [LARGE SCALE GENOMIC DNA]</scope>
    <source>
        <tissue evidence="2">Whole</tissue>
    </source>
</reference>
<organism evidence="2 3">
    <name type="scientific">Lasius niger</name>
    <name type="common">Black garden ant</name>
    <dbReference type="NCBI Taxonomy" id="67767"/>
    <lineage>
        <taxon>Eukaryota</taxon>
        <taxon>Metazoa</taxon>
        <taxon>Ecdysozoa</taxon>
        <taxon>Arthropoda</taxon>
        <taxon>Hexapoda</taxon>
        <taxon>Insecta</taxon>
        <taxon>Pterygota</taxon>
        <taxon>Neoptera</taxon>
        <taxon>Endopterygota</taxon>
        <taxon>Hymenoptera</taxon>
        <taxon>Apocrita</taxon>
        <taxon>Aculeata</taxon>
        <taxon>Formicoidea</taxon>
        <taxon>Formicidae</taxon>
        <taxon>Formicinae</taxon>
        <taxon>Lasius</taxon>
        <taxon>Lasius</taxon>
    </lineage>
</organism>
<dbReference type="PaxDb" id="67767-A0A0J7JZH8"/>
<sequence length="255" mass="30314">MAEKIGLKGDRLIERRGSMGTIDELLKRKRDLNEEKEVKEKGEKEEGEEWAFQSKRKEREERRGNIIIKGIKEGKGELNEEVAKLLKEIGVEAPVEEVKRIGMRRKDRARMALVKIGNWDIKKEIMEKRIRLKGREERIEDDWTWKERKMMWNLGLIAKKQEREGKRTWIKYGRIRIERKWWRWDERKEMLKEEGLEGGMGREIRGNGEVREAEFEAEKLIKRGKRVRGRGKGEGEGWKVAFWNVAGIGNKDRGF</sequence>
<protein>
    <submittedName>
        <fullName evidence="2">Uncharacterized protein</fullName>
    </submittedName>
</protein>
<gene>
    <name evidence="2" type="ORF">RF55_19928</name>
</gene>
<name>A0A0J7JZH8_LASNI</name>
<evidence type="ECO:0000313" key="2">
    <source>
        <dbReference type="EMBL" id="KMQ83482.1"/>
    </source>
</evidence>
<feature type="region of interest" description="Disordered" evidence="1">
    <location>
        <begin position="36"/>
        <end position="59"/>
    </location>
</feature>
<keyword evidence="3" id="KW-1185">Reference proteome</keyword>
<dbReference type="Proteomes" id="UP000036403">
    <property type="component" value="Unassembled WGS sequence"/>
</dbReference>